<organism evidence="2 3">
    <name type="scientific">Pandoraea captiosa</name>
    <dbReference type="NCBI Taxonomy" id="2508302"/>
    <lineage>
        <taxon>Bacteria</taxon>
        <taxon>Pseudomonadati</taxon>
        <taxon>Pseudomonadota</taxon>
        <taxon>Betaproteobacteria</taxon>
        <taxon>Burkholderiales</taxon>
        <taxon>Burkholderiaceae</taxon>
        <taxon>Pandoraea</taxon>
    </lineage>
</organism>
<dbReference type="Proteomes" id="UP000414136">
    <property type="component" value="Unassembled WGS sequence"/>
</dbReference>
<keyword evidence="1" id="KW-0732">Signal</keyword>
<sequence>MRGLIGACLLFVTTIAFGQGNNCDCQQIVGTCAVSVSVIPTESTKGSYGADLKFTSSAPICSKVDYYVDGTPYFTILSQGNRGEDRVFGQKPITRANLSSVSCQVCKRAGDPTDNSGRAASADQQPQKIDLSGTWNSVQTCSYGTGTSTMTITQANPGDASISGNLSNAKINSGRIEGSVVTIQASNWLGNQIQMEGRVIGAGRISGTYTQTATAGVCQWEATKM</sequence>
<gene>
    <name evidence="2" type="ORF">PCA31118_03048</name>
</gene>
<evidence type="ECO:0000313" key="3">
    <source>
        <dbReference type="Proteomes" id="UP000414136"/>
    </source>
</evidence>
<feature type="chain" id="PRO_5022902385" evidence="1">
    <location>
        <begin position="19"/>
        <end position="225"/>
    </location>
</feature>
<dbReference type="AlphaFoldDB" id="A0A5E5A8F5"/>
<feature type="signal peptide" evidence="1">
    <location>
        <begin position="1"/>
        <end position="18"/>
    </location>
</feature>
<evidence type="ECO:0000313" key="2">
    <source>
        <dbReference type="EMBL" id="VVE68815.1"/>
    </source>
</evidence>
<evidence type="ECO:0000256" key="1">
    <source>
        <dbReference type="SAM" id="SignalP"/>
    </source>
</evidence>
<dbReference type="EMBL" id="CABPSQ010000004">
    <property type="protein sequence ID" value="VVE68815.1"/>
    <property type="molecule type" value="Genomic_DNA"/>
</dbReference>
<keyword evidence="3" id="KW-1185">Reference proteome</keyword>
<name>A0A5E5A8F5_9BURK</name>
<proteinExistence type="predicted"/>
<protein>
    <submittedName>
        <fullName evidence="2">Uncharacterized protein</fullName>
    </submittedName>
</protein>
<reference evidence="2 3" key="1">
    <citation type="submission" date="2019-08" db="EMBL/GenBank/DDBJ databases">
        <authorList>
            <person name="Peeters C."/>
        </authorList>
    </citation>
    <scope>NUCLEOTIDE SEQUENCE [LARGE SCALE GENOMIC DNA]</scope>
    <source>
        <strain evidence="2 3">LMG 31118</strain>
    </source>
</reference>
<accession>A0A5E5A8F5</accession>